<dbReference type="AlphaFoldDB" id="A0A1C0AS47"/>
<reference evidence="2" key="1">
    <citation type="submission" date="2016-07" db="EMBL/GenBank/DDBJ databases">
        <authorList>
            <person name="Florea S."/>
            <person name="Webb J.S."/>
            <person name="Jaromczyk J."/>
            <person name="Schardl C.L."/>
        </authorList>
    </citation>
    <scope>NUCLEOTIDE SEQUENCE [LARGE SCALE GENOMIC DNA]</scope>
    <source>
        <strain evidence="2">IPBSL-7</strain>
    </source>
</reference>
<accession>A0A1C0AS47</accession>
<gene>
    <name evidence="1" type="ORF">BCR15_11470</name>
</gene>
<comment type="caution">
    <text evidence="1">The sequence shown here is derived from an EMBL/GenBank/DDBJ whole genome shotgun (WGS) entry which is preliminary data.</text>
</comment>
<name>A0A1C0AS47_9ACTN</name>
<organism evidence="1 2">
    <name type="scientific">Tessaracoccus lapidicaptus</name>
    <dbReference type="NCBI Taxonomy" id="1427523"/>
    <lineage>
        <taxon>Bacteria</taxon>
        <taxon>Bacillati</taxon>
        <taxon>Actinomycetota</taxon>
        <taxon>Actinomycetes</taxon>
        <taxon>Propionibacteriales</taxon>
        <taxon>Propionibacteriaceae</taxon>
        <taxon>Tessaracoccus</taxon>
    </lineage>
</organism>
<sequence length="196" mass="21647">MTTHQVRAALRDGTLQAQHAFGREPVLDDIAVIAWKRSRSRGRRWSQRASQAALDLLSTGTTMHFTGSELSRLRRVLRTATPHHLAYLAGGLGGTWARYRGLETVTGLVPIGPSAVSDIIRFDTVGPREMSFVEVDDLNEFETRALVAPDGEGDLGVVERRPDRRVARVLLDTYLLGDSRESTAAAQALMERARDL</sequence>
<protein>
    <submittedName>
        <fullName evidence="1">Uncharacterized protein</fullName>
    </submittedName>
</protein>
<evidence type="ECO:0000313" key="1">
    <source>
        <dbReference type="EMBL" id="OCL37082.1"/>
    </source>
</evidence>
<evidence type="ECO:0000313" key="2">
    <source>
        <dbReference type="Proteomes" id="UP000093501"/>
    </source>
</evidence>
<dbReference type="EMBL" id="MBQD01000002">
    <property type="protein sequence ID" value="OCL37082.1"/>
    <property type="molecule type" value="Genomic_DNA"/>
</dbReference>
<proteinExistence type="predicted"/>
<dbReference type="Proteomes" id="UP000093501">
    <property type="component" value="Unassembled WGS sequence"/>
</dbReference>
<keyword evidence="2" id="KW-1185">Reference proteome</keyword>